<dbReference type="Proteomes" id="UP001153269">
    <property type="component" value="Unassembled WGS sequence"/>
</dbReference>
<accession>A0A9N7W333</accession>
<evidence type="ECO:0000313" key="3">
    <source>
        <dbReference type="Proteomes" id="UP001153269"/>
    </source>
</evidence>
<name>A0A9N7W333_PLEPL</name>
<reference evidence="2" key="1">
    <citation type="submission" date="2020-03" db="EMBL/GenBank/DDBJ databases">
        <authorList>
            <person name="Weist P."/>
        </authorList>
    </citation>
    <scope>NUCLEOTIDE SEQUENCE</scope>
</reference>
<evidence type="ECO:0000256" key="1">
    <source>
        <dbReference type="SAM" id="MobiDB-lite"/>
    </source>
</evidence>
<comment type="caution">
    <text evidence="2">The sequence shown here is derived from an EMBL/GenBank/DDBJ whole genome shotgun (WGS) entry which is preliminary data.</text>
</comment>
<keyword evidence="3" id="KW-1185">Reference proteome</keyword>
<proteinExistence type="predicted"/>
<dbReference type="AlphaFoldDB" id="A0A9N7W333"/>
<protein>
    <submittedName>
        <fullName evidence="2">Uncharacterized protein</fullName>
    </submittedName>
</protein>
<sequence length="292" mass="31733">MYPSQPQANVTYHVCLHSLIIVESSSLVSRRTCCCWAGEPGTKQVALPGALPTASCFHVAKGIILPFCRPASPPHRCLFSSRLLSKAAPRRRLQPAADYEKSSQRRDITLSLLHSIPELCRYVDAGLQKEQQVASVSRDSGSRVLTLMHEEMRPVQEPQCVDLNGTDSSRGSAKAASLLASLHTSIYEQERKQFSPELTKAVYVGTSKPRESVVQRPTDLRGMTGSKSSLRREQSASPCGGEQQQKGKEGYGGSRGGRLGVCFCGPTAVCLIASPHKRAFKAFPSPPPSLTR</sequence>
<feature type="region of interest" description="Disordered" evidence="1">
    <location>
        <begin position="209"/>
        <end position="252"/>
    </location>
</feature>
<organism evidence="2 3">
    <name type="scientific">Pleuronectes platessa</name>
    <name type="common">European plaice</name>
    <dbReference type="NCBI Taxonomy" id="8262"/>
    <lineage>
        <taxon>Eukaryota</taxon>
        <taxon>Metazoa</taxon>
        <taxon>Chordata</taxon>
        <taxon>Craniata</taxon>
        <taxon>Vertebrata</taxon>
        <taxon>Euteleostomi</taxon>
        <taxon>Actinopterygii</taxon>
        <taxon>Neopterygii</taxon>
        <taxon>Teleostei</taxon>
        <taxon>Neoteleostei</taxon>
        <taxon>Acanthomorphata</taxon>
        <taxon>Carangaria</taxon>
        <taxon>Pleuronectiformes</taxon>
        <taxon>Pleuronectoidei</taxon>
        <taxon>Pleuronectidae</taxon>
        <taxon>Pleuronectes</taxon>
    </lineage>
</organism>
<gene>
    <name evidence="2" type="ORF">PLEPLA_LOCUS47884</name>
</gene>
<evidence type="ECO:0000313" key="2">
    <source>
        <dbReference type="EMBL" id="CAB1460047.1"/>
    </source>
</evidence>
<dbReference type="EMBL" id="CADEAL010004458">
    <property type="protein sequence ID" value="CAB1460047.1"/>
    <property type="molecule type" value="Genomic_DNA"/>
</dbReference>